<gene>
    <name evidence="2" type="ORF">IAC42_00305</name>
</gene>
<feature type="domain" description="GmrSD restriction endonucleases N-terminal" evidence="1">
    <location>
        <begin position="10"/>
        <end position="236"/>
    </location>
</feature>
<evidence type="ECO:0000313" key="3">
    <source>
        <dbReference type="Proteomes" id="UP000823633"/>
    </source>
</evidence>
<accession>A0A9D9E6N6</accession>
<dbReference type="PANTHER" id="PTHR35149">
    <property type="entry name" value="SLL5132 PROTEIN"/>
    <property type="match status" value="1"/>
</dbReference>
<dbReference type="Proteomes" id="UP000823633">
    <property type="component" value="Unassembled WGS sequence"/>
</dbReference>
<organism evidence="2 3">
    <name type="scientific">Candidatus Aphodenecus pullistercoris</name>
    <dbReference type="NCBI Taxonomy" id="2840669"/>
    <lineage>
        <taxon>Bacteria</taxon>
        <taxon>Pseudomonadati</taxon>
        <taxon>Spirochaetota</taxon>
        <taxon>Spirochaetia</taxon>
        <taxon>Spirochaetales</taxon>
        <taxon>Candidatus Aphodenecus</taxon>
    </lineage>
</organism>
<proteinExistence type="predicted"/>
<evidence type="ECO:0000313" key="2">
    <source>
        <dbReference type="EMBL" id="MBO8442191.1"/>
    </source>
</evidence>
<dbReference type="AlphaFoldDB" id="A0A9D9E6N6"/>
<dbReference type="InterPro" id="IPR004919">
    <property type="entry name" value="GmrSD_N"/>
</dbReference>
<reference evidence="2" key="1">
    <citation type="submission" date="2020-10" db="EMBL/GenBank/DDBJ databases">
        <authorList>
            <person name="Gilroy R."/>
        </authorList>
    </citation>
    <scope>NUCLEOTIDE SEQUENCE</scope>
    <source>
        <strain evidence="2">11167</strain>
    </source>
</reference>
<reference evidence="2" key="2">
    <citation type="journal article" date="2021" name="PeerJ">
        <title>Extensive microbial diversity within the chicken gut microbiome revealed by metagenomics and culture.</title>
        <authorList>
            <person name="Gilroy R."/>
            <person name="Ravi A."/>
            <person name="Getino M."/>
            <person name="Pursley I."/>
            <person name="Horton D.L."/>
            <person name="Alikhan N.F."/>
            <person name="Baker D."/>
            <person name="Gharbi K."/>
            <person name="Hall N."/>
            <person name="Watson M."/>
            <person name="Adriaenssens E.M."/>
            <person name="Foster-Nyarko E."/>
            <person name="Jarju S."/>
            <person name="Secka A."/>
            <person name="Antonio M."/>
            <person name="Oren A."/>
            <person name="Chaudhuri R.R."/>
            <person name="La Ragione R."/>
            <person name="Hildebrand F."/>
            <person name="Pallen M.J."/>
        </authorList>
    </citation>
    <scope>NUCLEOTIDE SEQUENCE</scope>
    <source>
        <strain evidence="2">11167</strain>
    </source>
</reference>
<evidence type="ECO:0000259" key="1">
    <source>
        <dbReference type="Pfam" id="PF03235"/>
    </source>
</evidence>
<comment type="caution">
    <text evidence="2">The sequence shown here is derived from an EMBL/GenBank/DDBJ whole genome shotgun (WGS) entry which is preliminary data.</text>
</comment>
<dbReference type="PANTHER" id="PTHR35149:SF2">
    <property type="entry name" value="DUF262 DOMAIN-CONTAINING PROTEIN"/>
    <property type="match status" value="1"/>
</dbReference>
<protein>
    <submittedName>
        <fullName evidence="2">DUF262 domain-containing protein</fullName>
    </submittedName>
</protein>
<dbReference type="Pfam" id="PF03235">
    <property type="entry name" value="GmrSD_N"/>
    <property type="match status" value="1"/>
</dbReference>
<sequence>MSIEQYSFFDLLEKYVRIEIPALQRDYAQGRNDEKEVRTSFLHYLHNLITKKQKDTLDFIYGVVDKNLNKLILIDGQQRITTIMLLHWFLAVKEGCSACSDFHSHMTDKNSSRFIYNTRPASKDFSNALVRNIESFAYDDASSEALSSCIINQKWFLPHWHTDATVNAMLVMLDALQKEFAEENTGLYSILTKGKIIQFDFMNLDDFSEHDAGRLYIKMNSRGKPLTRFENIKSLLIGRLEKHDGLIENQMSDSFIATNDNTDALSFAEKIAWSFDVRWTDAFWNCFLKLSDNDYKEDWAECPLDNFMLNLLVLPVIYECCIAESKVDKNFITEHIEMNASSVPYDDIFRALDEYDNDGKILSGVFNFLNGITEYDKSQAKWIIKEFDVYSWLSYGDESYFISLMEKLMDKDEEQLDLADKLRLFAFFLYFSQKHKPEYSLKQWLRFSMNIIEGTIFQGKY</sequence>
<name>A0A9D9E6N6_9SPIR</name>
<feature type="non-terminal residue" evidence="2">
    <location>
        <position position="461"/>
    </location>
</feature>
<dbReference type="EMBL" id="JADIMU010000003">
    <property type="protein sequence ID" value="MBO8442191.1"/>
    <property type="molecule type" value="Genomic_DNA"/>
</dbReference>